<feature type="compositionally biased region" description="Pro residues" evidence="1">
    <location>
        <begin position="246"/>
        <end position="255"/>
    </location>
</feature>
<feature type="compositionally biased region" description="Polar residues" evidence="1">
    <location>
        <begin position="499"/>
        <end position="517"/>
    </location>
</feature>
<feature type="compositionally biased region" description="Basic and acidic residues" evidence="1">
    <location>
        <begin position="439"/>
        <end position="465"/>
    </location>
</feature>
<dbReference type="STRING" id="1658174.A0A1J9RAT7"/>
<feature type="compositionally biased region" description="Polar residues" evidence="1">
    <location>
        <begin position="40"/>
        <end position="54"/>
    </location>
</feature>
<feature type="compositionally biased region" description="Basic and acidic residues" evidence="1">
    <location>
        <begin position="415"/>
        <end position="426"/>
    </location>
</feature>
<feature type="compositionally biased region" description="Basic and acidic residues" evidence="1">
    <location>
        <begin position="543"/>
        <end position="557"/>
    </location>
</feature>
<feature type="region of interest" description="Disordered" evidence="1">
    <location>
        <begin position="1"/>
        <end position="70"/>
    </location>
</feature>
<evidence type="ECO:0000313" key="3">
    <source>
        <dbReference type="Proteomes" id="UP000242791"/>
    </source>
</evidence>
<feature type="compositionally biased region" description="Pro residues" evidence="1">
    <location>
        <begin position="176"/>
        <end position="189"/>
    </location>
</feature>
<evidence type="ECO:0000313" key="2">
    <source>
        <dbReference type="EMBL" id="OJD24781.1"/>
    </source>
</evidence>
<feature type="compositionally biased region" description="Low complexity" evidence="1">
    <location>
        <begin position="335"/>
        <end position="351"/>
    </location>
</feature>
<evidence type="ECO:0000256" key="1">
    <source>
        <dbReference type="SAM" id="MobiDB-lite"/>
    </source>
</evidence>
<reference evidence="2 3" key="1">
    <citation type="submission" date="2015-08" db="EMBL/GenBank/DDBJ databases">
        <title>Emmonsia species relationships and genome sequence.</title>
        <authorList>
            <person name="Cuomo C.A."/>
            <person name="Schwartz I.S."/>
            <person name="Kenyon C."/>
            <person name="De Hoog G.S."/>
            <person name="Govender N.P."/>
            <person name="Botha A."/>
            <person name="Moreno L."/>
            <person name="De Vries M."/>
            <person name="Munoz J.F."/>
            <person name="Stielow J.B."/>
        </authorList>
    </citation>
    <scope>NUCLEOTIDE SEQUENCE [LARGE SCALE GENOMIC DNA]</scope>
    <source>
        <strain evidence="2 3">EI222</strain>
    </source>
</reference>
<feature type="compositionally biased region" description="Low complexity" evidence="1">
    <location>
        <begin position="141"/>
        <end position="161"/>
    </location>
</feature>
<feature type="compositionally biased region" description="Polar residues" evidence="1">
    <location>
        <begin position="378"/>
        <end position="387"/>
    </location>
</feature>
<dbReference type="VEuPathDB" id="FungiDB:ACJ73_03855"/>
<protein>
    <submittedName>
        <fullName evidence="2">Uncharacterized protein</fullName>
    </submittedName>
</protein>
<keyword evidence="3" id="KW-1185">Reference proteome</keyword>
<feature type="region of interest" description="Disordered" evidence="1">
    <location>
        <begin position="123"/>
        <end position="563"/>
    </location>
</feature>
<feature type="compositionally biased region" description="Low complexity" evidence="1">
    <location>
        <begin position="307"/>
        <end position="318"/>
    </location>
</feature>
<proteinExistence type="predicted"/>
<organism evidence="2 3">
    <name type="scientific">Blastomyces percursus</name>
    <dbReference type="NCBI Taxonomy" id="1658174"/>
    <lineage>
        <taxon>Eukaryota</taxon>
        <taxon>Fungi</taxon>
        <taxon>Dikarya</taxon>
        <taxon>Ascomycota</taxon>
        <taxon>Pezizomycotina</taxon>
        <taxon>Eurotiomycetes</taxon>
        <taxon>Eurotiomycetidae</taxon>
        <taxon>Onygenales</taxon>
        <taxon>Ajellomycetaceae</taxon>
        <taxon>Blastomyces</taxon>
    </lineage>
</organism>
<dbReference type="EMBL" id="LGTZ01000490">
    <property type="protein sequence ID" value="OJD24781.1"/>
    <property type="molecule type" value="Genomic_DNA"/>
</dbReference>
<gene>
    <name evidence="2" type="ORF">ACJ73_03855</name>
</gene>
<dbReference type="OrthoDB" id="20105at2759"/>
<sequence length="563" mass="61403">MDSSSRNLPPMAVTLAPSERDLPAMGPISTSMSHLPAPPSQWQNTDESMRQWLQTKAEEDRRKQEEERTRQECYRLDQRKIEQAMLRESLKAGVPPYMVPLIFANMGGGCNLQWTQQLISQMHGSSTQTLIPSHAMPQPQPQQYSPPQHQQQQQQQQHATPTPQPTPSSSTHRHPPPQPHPQIMPPPSQVPVATQHVAPETPWDSRMIPSNPYAAQPPPHTGVGLPSQSAPPSPSSHVSYARAPSLRPPNQPPGQPSSKATTLSRINTSEIHIQQPSNNSYTAASPSVSGLQQQSPSLAKSDSGAHSQSQRQAQSSPSIYFHHWVPPGQSQPNTPSGKSPNNSPYSSNPNSHLRSEYQSSPRKRKAQFVHQSVPPPSRSDTVTSQTPPGRMSPRGNGRSGGHLRHQNQSQPQSQESRHGDLLEPRRPGGQMHVTSLVRSADEGDSRSTSRGRSNSDRESKRERSSSRARFSGDRNGNSHGSYAGRGSRDDLQSGPGGSHKQSASTNISHSSFSTYGSNYGHARESTGSSNLGPGADTNNYRSPSDRSPIHPPEDHHPQPSSAT</sequence>
<comment type="caution">
    <text evidence="2">The sequence shown here is derived from an EMBL/GenBank/DDBJ whole genome shotgun (WGS) entry which is preliminary data.</text>
</comment>
<feature type="compositionally biased region" description="Basic and acidic residues" evidence="1">
    <location>
        <begin position="56"/>
        <end position="70"/>
    </location>
</feature>
<accession>A0A1J9RAT7</accession>
<dbReference type="Proteomes" id="UP000242791">
    <property type="component" value="Unassembled WGS sequence"/>
</dbReference>
<name>A0A1J9RAT7_9EURO</name>
<feature type="compositionally biased region" description="Polar residues" evidence="1">
    <location>
        <begin position="525"/>
        <end position="542"/>
    </location>
</feature>
<dbReference type="AlphaFoldDB" id="A0A1J9RAT7"/>
<feature type="compositionally biased region" description="Polar residues" evidence="1">
    <location>
        <begin position="256"/>
        <end position="306"/>
    </location>
</feature>